<feature type="signal peptide" evidence="1">
    <location>
        <begin position="1"/>
        <end position="19"/>
    </location>
</feature>
<sequence length="194" mass="20845">MKSISAVILLALTVDGANRAIVNSLADFQIAMGNSHLPKQLLLPDFQAEGITAQGVTLAGMSSWLRTGDASISVNDMGGLISEIDLGMSALFLSVGHFQCDNLTAEGVGFAVQKNSFHFKYAAYLAQGCNSTLEDLSLTALDRVTASSKDPKLDGRDFSLLFQERILPALNERLASGEALHIYRKFLDPCLAIH</sequence>
<dbReference type="Proteomes" id="UP001558652">
    <property type="component" value="Unassembled WGS sequence"/>
</dbReference>
<keyword evidence="1" id="KW-0732">Signal</keyword>
<gene>
    <name evidence="2" type="ORF">AAG570_013425</name>
</gene>
<protein>
    <submittedName>
        <fullName evidence="2">Uncharacterized protein</fullName>
    </submittedName>
</protein>
<evidence type="ECO:0000313" key="2">
    <source>
        <dbReference type="EMBL" id="KAL1128891.1"/>
    </source>
</evidence>
<organism evidence="2 3">
    <name type="scientific">Ranatra chinensis</name>
    <dbReference type="NCBI Taxonomy" id="642074"/>
    <lineage>
        <taxon>Eukaryota</taxon>
        <taxon>Metazoa</taxon>
        <taxon>Ecdysozoa</taxon>
        <taxon>Arthropoda</taxon>
        <taxon>Hexapoda</taxon>
        <taxon>Insecta</taxon>
        <taxon>Pterygota</taxon>
        <taxon>Neoptera</taxon>
        <taxon>Paraneoptera</taxon>
        <taxon>Hemiptera</taxon>
        <taxon>Heteroptera</taxon>
        <taxon>Panheteroptera</taxon>
        <taxon>Nepomorpha</taxon>
        <taxon>Nepidae</taxon>
        <taxon>Ranatrinae</taxon>
        <taxon>Ranatra</taxon>
    </lineage>
</organism>
<accession>A0ABD0YC59</accession>
<dbReference type="AlphaFoldDB" id="A0ABD0YC59"/>
<evidence type="ECO:0000256" key="1">
    <source>
        <dbReference type="SAM" id="SignalP"/>
    </source>
</evidence>
<keyword evidence="3" id="KW-1185">Reference proteome</keyword>
<name>A0ABD0YC59_9HEMI</name>
<reference evidence="2 3" key="1">
    <citation type="submission" date="2024-07" db="EMBL/GenBank/DDBJ databases">
        <title>Chromosome-level genome assembly of the water stick insect Ranatra chinensis (Heteroptera: Nepidae).</title>
        <authorList>
            <person name="Liu X."/>
        </authorList>
    </citation>
    <scope>NUCLEOTIDE SEQUENCE [LARGE SCALE GENOMIC DNA]</scope>
    <source>
        <strain evidence="2">Cailab_2021Rc</strain>
        <tissue evidence="2">Muscle</tissue>
    </source>
</reference>
<evidence type="ECO:0000313" key="3">
    <source>
        <dbReference type="Proteomes" id="UP001558652"/>
    </source>
</evidence>
<comment type="caution">
    <text evidence="2">The sequence shown here is derived from an EMBL/GenBank/DDBJ whole genome shotgun (WGS) entry which is preliminary data.</text>
</comment>
<dbReference type="EMBL" id="JBFDAA010000009">
    <property type="protein sequence ID" value="KAL1128891.1"/>
    <property type="molecule type" value="Genomic_DNA"/>
</dbReference>
<feature type="chain" id="PRO_5044822275" evidence="1">
    <location>
        <begin position="20"/>
        <end position="194"/>
    </location>
</feature>
<proteinExistence type="predicted"/>